<evidence type="ECO:0000256" key="1">
    <source>
        <dbReference type="SAM" id="Coils"/>
    </source>
</evidence>
<feature type="coiled-coil region" evidence="1">
    <location>
        <begin position="38"/>
        <end position="90"/>
    </location>
</feature>
<keyword evidence="1" id="KW-0175">Coiled coil</keyword>
<dbReference type="InterPro" id="IPR004244">
    <property type="entry name" value="Transposase_22"/>
</dbReference>
<evidence type="ECO:0008006" key="4">
    <source>
        <dbReference type="Google" id="ProtNLM"/>
    </source>
</evidence>
<dbReference type="AlphaFoldDB" id="A0A8C2BLF6"/>
<evidence type="ECO:0000313" key="3">
    <source>
        <dbReference type="Proteomes" id="UP000694700"/>
    </source>
</evidence>
<proteinExistence type="predicted"/>
<dbReference type="Gene3D" id="3.30.70.1820">
    <property type="entry name" value="L1 transposable element, RRM domain"/>
    <property type="match status" value="1"/>
</dbReference>
<dbReference type="Ensembl" id="ENSCCRT00015126260.1">
    <property type="protein sequence ID" value="ENSCCRP00015122377.1"/>
    <property type="gene ID" value="ENSCCRG00015048079.1"/>
</dbReference>
<dbReference type="Proteomes" id="UP000694700">
    <property type="component" value="Unplaced"/>
</dbReference>
<accession>A0A8C2BLF6</accession>
<evidence type="ECO:0000313" key="2">
    <source>
        <dbReference type="Ensembl" id="ENSCCRP00015122377.1"/>
    </source>
</evidence>
<dbReference type="PANTHER" id="PTHR11505">
    <property type="entry name" value="L1 TRANSPOSABLE ELEMENT-RELATED"/>
    <property type="match status" value="1"/>
</dbReference>
<sequence length="320" mass="36803">MLKLKKHFSYFTFIYKTYYPLDFRVPGVNISADTAGVLKAIEDLKSDLKGDNAKLKQDIGQLGQEINGKLDNIATDVQGLSQRMDEAEARVSQVEGWAEEATEALCTCLEQQRKLQIKVLDLESRSRRNNMRVFGVPEGQEGDSVTQFIEKLLRSQLQLPEDFNFKIQCAHRALASKPPPGASPRAVIVNFLEFSTKEMILREVWKKGRIQVGTAFIHFDHDYAPKIVKRRREYNAIKKILKDKGIRFQMPFTNMRIHWETGVRTYSSAREAYKELKRRGFQVEEPVIADGGNSAESRLRELLGWLFLLTFPVVFCLHFN</sequence>
<protein>
    <recommendedName>
        <fullName evidence="4">L1 transposable element RRM domain-containing protein</fullName>
    </recommendedName>
</protein>
<reference evidence="2" key="1">
    <citation type="submission" date="2025-08" db="UniProtKB">
        <authorList>
            <consortium name="Ensembl"/>
        </authorList>
    </citation>
    <scope>IDENTIFICATION</scope>
</reference>
<name>A0A8C2BLF6_CYPCA</name>
<organism evidence="2 3">
    <name type="scientific">Cyprinus carpio</name>
    <name type="common">Common carp</name>
    <dbReference type="NCBI Taxonomy" id="7962"/>
    <lineage>
        <taxon>Eukaryota</taxon>
        <taxon>Metazoa</taxon>
        <taxon>Chordata</taxon>
        <taxon>Craniata</taxon>
        <taxon>Vertebrata</taxon>
        <taxon>Euteleostomi</taxon>
        <taxon>Actinopterygii</taxon>
        <taxon>Neopterygii</taxon>
        <taxon>Teleostei</taxon>
        <taxon>Ostariophysi</taxon>
        <taxon>Cypriniformes</taxon>
        <taxon>Cyprinidae</taxon>
        <taxon>Cyprininae</taxon>
        <taxon>Cyprinus</taxon>
    </lineage>
</organism>